<keyword evidence="2" id="KW-1185">Reference proteome</keyword>
<comment type="caution">
    <text evidence="1">The sequence shown here is derived from an EMBL/GenBank/DDBJ whole genome shotgun (WGS) entry which is preliminary data.</text>
</comment>
<protein>
    <submittedName>
        <fullName evidence="1">Uncharacterized protein</fullName>
    </submittedName>
</protein>
<organism evidence="1 2">
    <name type="scientific">Clonostachys rhizophaga</name>
    <dbReference type="NCBI Taxonomy" id="160324"/>
    <lineage>
        <taxon>Eukaryota</taxon>
        <taxon>Fungi</taxon>
        <taxon>Dikarya</taxon>
        <taxon>Ascomycota</taxon>
        <taxon>Pezizomycotina</taxon>
        <taxon>Sordariomycetes</taxon>
        <taxon>Hypocreomycetidae</taxon>
        <taxon>Hypocreales</taxon>
        <taxon>Bionectriaceae</taxon>
        <taxon>Clonostachys</taxon>
    </lineage>
</organism>
<dbReference type="Proteomes" id="UP000696573">
    <property type="component" value="Unassembled WGS sequence"/>
</dbReference>
<dbReference type="EMBL" id="CABFNQ020000444">
    <property type="protein sequence ID" value="CAH0015240.1"/>
    <property type="molecule type" value="Genomic_DNA"/>
</dbReference>
<evidence type="ECO:0000313" key="1">
    <source>
        <dbReference type="EMBL" id="CAH0015240.1"/>
    </source>
</evidence>
<dbReference type="AlphaFoldDB" id="A0A9N9V1S7"/>
<sequence>MSTSGVFFPLNLSPKPSQNVPHELAVLHQYQGIIGAVLEQDWRIRYRRVILGHIVQIQNIAHASQVSSSKRTTARESQESAEPTSSFGWYFQVEKGVHARRSAHADSCQYHTRPVTSQCCSLVPNDIADDRDDLLEPLSLDVFPVSKVAHVPDVEPLRRPCSGTAGSFAGGRLGKNPAERRESIEYCVALCIAPQREGECEILRIVTTAMEKHHRVGVRFCSGRDREDRFPENLILFRCSKQQCDV</sequence>
<accession>A0A9N9V1S7</accession>
<gene>
    <name evidence="1" type="ORF">CRHIZ90672A_00001084</name>
</gene>
<reference evidence="1" key="1">
    <citation type="submission" date="2021-10" db="EMBL/GenBank/DDBJ databases">
        <authorList>
            <person name="Piombo E."/>
        </authorList>
    </citation>
    <scope>NUCLEOTIDE SEQUENCE</scope>
</reference>
<proteinExistence type="predicted"/>
<evidence type="ECO:0000313" key="2">
    <source>
        <dbReference type="Proteomes" id="UP000696573"/>
    </source>
</evidence>
<name>A0A9N9V1S7_9HYPO</name>